<protein>
    <submittedName>
        <fullName evidence="2">Uncharacterized protein</fullName>
    </submittedName>
</protein>
<dbReference type="EMBL" id="RJTU01000013">
    <property type="protein sequence ID" value="ROI14661.1"/>
    <property type="molecule type" value="Genomic_DNA"/>
</dbReference>
<keyword evidence="3" id="KW-1185">Reference proteome</keyword>
<proteinExistence type="predicted"/>
<dbReference type="AlphaFoldDB" id="A0A1H6HY66"/>
<reference evidence="2" key="2">
    <citation type="submission" date="2016-10" db="EMBL/GenBank/DDBJ databases">
        <authorList>
            <person name="de Groot N.N."/>
        </authorList>
    </citation>
    <scope>NUCLEOTIDE SEQUENCE [LARGE SCALE GENOMIC DNA]</scope>
    <source>
        <strain evidence="2">DSM 19326</strain>
    </source>
</reference>
<gene>
    <name evidence="1" type="ORF">EGH73_01280</name>
    <name evidence="2" type="ORF">SAMN05421793_10288</name>
</gene>
<reference evidence="1" key="3">
    <citation type="submission" date="2018-11" db="EMBL/GenBank/DDBJ databases">
        <title>Proposal to divide the Flavobacteriaceae and reorganize its genera based on Amino Acid Identity values calculated from whole genome sequences.</title>
        <authorList>
            <person name="Nicholson A.C."/>
            <person name="Gulvik C.A."/>
            <person name="Whitney A.M."/>
            <person name="Humrighouse B.W."/>
            <person name="Bell M."/>
            <person name="Holmes B."/>
            <person name="Steigerwalt A."/>
            <person name="Villarma A."/>
            <person name="Sheth M."/>
            <person name="Batra D."/>
            <person name="Pryor J."/>
            <person name="Bernardet J.-F."/>
            <person name="Hugo C."/>
            <person name="Kampfer P."/>
            <person name="Newman J."/>
            <person name="Mcquiston J.R."/>
        </authorList>
    </citation>
    <scope>NUCLEOTIDE SEQUENCE</scope>
    <source>
        <strain evidence="1">DSM 22165</strain>
    </source>
</reference>
<sequence>MIFDNKFLKMTGEDGFFIFQGAQEKSSFVNPYNDNPYMLSSLKRLKNRITCKRKRSAIDACLNDYKDDIVEKPQFNTVCEEGLQPERNSFADYAKSSYRKVMKDIEHLQNLIDQLSVNEVRI</sequence>
<dbReference type="Proteomes" id="UP000267623">
    <property type="component" value="Unassembled WGS sequence"/>
</dbReference>
<name>A0A1H6HY66_9FLAO</name>
<evidence type="ECO:0000313" key="4">
    <source>
        <dbReference type="Proteomes" id="UP000267623"/>
    </source>
</evidence>
<accession>A0A1H6HY66</accession>
<evidence type="ECO:0000313" key="3">
    <source>
        <dbReference type="Proteomes" id="UP000198555"/>
    </source>
</evidence>
<reference evidence="3" key="1">
    <citation type="submission" date="2016-10" db="EMBL/GenBank/DDBJ databases">
        <authorList>
            <person name="Varghese N."/>
            <person name="Submissions S."/>
        </authorList>
    </citation>
    <scope>NUCLEOTIDE SEQUENCE [LARGE SCALE GENOMIC DNA]</scope>
    <source>
        <strain evidence="3">DSM 19326</strain>
    </source>
</reference>
<evidence type="ECO:0000313" key="2">
    <source>
        <dbReference type="EMBL" id="SEH39093.1"/>
    </source>
</evidence>
<dbReference type="EMBL" id="FNWX01000002">
    <property type="protein sequence ID" value="SEH39093.1"/>
    <property type="molecule type" value="Genomic_DNA"/>
</dbReference>
<reference evidence="4" key="4">
    <citation type="submission" date="2018-11" db="EMBL/GenBank/DDBJ databases">
        <title>Proposal to divide the Flavobacteriaceae and reorganize its genera based on Amino Acid Identity values calculated from whole genome sequences.</title>
        <authorList>
            <person name="Nicholson A.C."/>
            <person name="Gulvik C.A."/>
            <person name="Whitney A.M."/>
            <person name="Humrighouse B.W."/>
            <person name="Bell M."/>
            <person name="Holmes B."/>
            <person name="Steigerwalt A."/>
            <person name="Villarma A."/>
            <person name="Sheth M."/>
            <person name="Batra D."/>
            <person name="Pryor J."/>
            <person name="Bernardet J.-F."/>
            <person name="Hugo C."/>
            <person name="Kampfer P."/>
            <person name="Newman J."/>
            <person name="Mcquiston J."/>
        </authorList>
    </citation>
    <scope>NUCLEOTIDE SEQUENCE [LARGE SCALE GENOMIC DNA]</scope>
    <source>
        <strain evidence="4">DSM 22165</strain>
    </source>
</reference>
<evidence type="ECO:0000313" key="1">
    <source>
        <dbReference type="EMBL" id="ROI14661.1"/>
    </source>
</evidence>
<organism evidence="2 3">
    <name type="scientific">Epilithonimonas hominis</name>
    <dbReference type="NCBI Taxonomy" id="420404"/>
    <lineage>
        <taxon>Bacteria</taxon>
        <taxon>Pseudomonadati</taxon>
        <taxon>Bacteroidota</taxon>
        <taxon>Flavobacteriia</taxon>
        <taxon>Flavobacteriales</taxon>
        <taxon>Weeksellaceae</taxon>
        <taxon>Chryseobacterium group</taxon>
        <taxon>Epilithonimonas</taxon>
    </lineage>
</organism>
<dbReference type="Proteomes" id="UP000198555">
    <property type="component" value="Unassembled WGS sequence"/>
</dbReference>